<evidence type="ECO:0000256" key="4">
    <source>
        <dbReference type="ARBA" id="ARBA00023163"/>
    </source>
</evidence>
<dbReference type="GO" id="GO:0006355">
    <property type="term" value="P:regulation of DNA-templated transcription"/>
    <property type="evidence" value="ECO:0007669"/>
    <property type="project" value="InterPro"/>
</dbReference>
<keyword evidence="3 8" id="KW-0238">DNA-binding</keyword>
<dbReference type="EMBL" id="QFNY01000145">
    <property type="protein sequence ID" value="PZP00206.1"/>
    <property type="molecule type" value="Genomic_DNA"/>
</dbReference>
<keyword evidence="4" id="KW-0804">Transcription</keyword>
<dbReference type="SUPFAM" id="SSF46894">
    <property type="entry name" value="C-terminal effector domain of the bipartite response regulators"/>
    <property type="match status" value="1"/>
</dbReference>
<evidence type="ECO:0000259" key="7">
    <source>
        <dbReference type="PROSITE" id="PS50110"/>
    </source>
</evidence>
<dbReference type="GO" id="GO:0003677">
    <property type="term" value="F:DNA binding"/>
    <property type="evidence" value="ECO:0007669"/>
    <property type="project" value="UniProtKB-KW"/>
</dbReference>
<feature type="domain" description="HTH luxR-type" evidence="6">
    <location>
        <begin position="187"/>
        <end position="252"/>
    </location>
</feature>
<dbReference type="PROSITE" id="PS50110">
    <property type="entry name" value="RESPONSE_REGULATORY"/>
    <property type="match status" value="1"/>
</dbReference>
<dbReference type="CDD" id="cd06170">
    <property type="entry name" value="LuxR_C_like"/>
    <property type="match status" value="1"/>
</dbReference>
<dbReference type="Proteomes" id="UP000249451">
    <property type="component" value="Unassembled WGS sequence"/>
</dbReference>
<dbReference type="PRINTS" id="PR00038">
    <property type="entry name" value="HTHLUXR"/>
</dbReference>
<dbReference type="Pfam" id="PF00196">
    <property type="entry name" value="GerE"/>
    <property type="match status" value="1"/>
</dbReference>
<dbReference type="InterPro" id="IPR001789">
    <property type="entry name" value="Sig_transdc_resp-reg_receiver"/>
</dbReference>
<keyword evidence="1 5" id="KW-0597">Phosphoprotein</keyword>
<dbReference type="AlphaFoldDB" id="A0A2W5CYZ4"/>
<evidence type="ECO:0000256" key="2">
    <source>
        <dbReference type="ARBA" id="ARBA00023015"/>
    </source>
</evidence>
<protein>
    <submittedName>
        <fullName evidence="8">DNA-binding response regulator</fullName>
    </submittedName>
</protein>
<evidence type="ECO:0000259" key="6">
    <source>
        <dbReference type="PROSITE" id="PS50043"/>
    </source>
</evidence>
<dbReference type="SMART" id="SM00421">
    <property type="entry name" value="HTH_LUXR"/>
    <property type="match status" value="1"/>
</dbReference>
<evidence type="ECO:0000256" key="3">
    <source>
        <dbReference type="ARBA" id="ARBA00023125"/>
    </source>
</evidence>
<dbReference type="Pfam" id="PF00072">
    <property type="entry name" value="Response_reg"/>
    <property type="match status" value="1"/>
</dbReference>
<dbReference type="SUPFAM" id="SSF52172">
    <property type="entry name" value="CheY-like"/>
    <property type="match status" value="1"/>
</dbReference>
<comment type="caution">
    <text evidence="8">The sequence shown here is derived from an EMBL/GenBank/DDBJ whole genome shotgun (WGS) entry which is preliminary data.</text>
</comment>
<name>A0A2W5CYZ4_9CORY</name>
<reference evidence="8 9" key="1">
    <citation type="submission" date="2017-11" db="EMBL/GenBank/DDBJ databases">
        <title>Infants hospitalized years apart are colonized by the same room-sourced microbial strains.</title>
        <authorList>
            <person name="Brooks B."/>
            <person name="Olm M.R."/>
            <person name="Firek B.A."/>
            <person name="Baker R."/>
            <person name="Thomas B.C."/>
            <person name="Morowitz M.J."/>
            <person name="Banfield J.F."/>
        </authorList>
    </citation>
    <scope>NUCLEOTIDE SEQUENCE [LARGE SCALE GENOMIC DNA]</scope>
    <source>
        <strain evidence="8">S2_012_000_R3_87</strain>
    </source>
</reference>
<dbReference type="CDD" id="cd17535">
    <property type="entry name" value="REC_NarL-like"/>
    <property type="match status" value="1"/>
</dbReference>
<evidence type="ECO:0000256" key="5">
    <source>
        <dbReference type="PROSITE-ProRule" id="PRU00169"/>
    </source>
</evidence>
<evidence type="ECO:0000313" key="8">
    <source>
        <dbReference type="EMBL" id="PZP00206.1"/>
    </source>
</evidence>
<dbReference type="Gene3D" id="3.40.50.2300">
    <property type="match status" value="1"/>
</dbReference>
<dbReference type="GO" id="GO:0000160">
    <property type="term" value="P:phosphorelay signal transduction system"/>
    <property type="evidence" value="ECO:0007669"/>
    <property type="project" value="InterPro"/>
</dbReference>
<gene>
    <name evidence="8" type="ORF">DI609_06785</name>
</gene>
<organism evidence="8 9">
    <name type="scientific">Corynebacterium urealyticum</name>
    <dbReference type="NCBI Taxonomy" id="43771"/>
    <lineage>
        <taxon>Bacteria</taxon>
        <taxon>Bacillati</taxon>
        <taxon>Actinomycetota</taxon>
        <taxon>Actinomycetes</taxon>
        <taxon>Mycobacteriales</taxon>
        <taxon>Corynebacteriaceae</taxon>
        <taxon>Corynebacterium</taxon>
    </lineage>
</organism>
<evidence type="ECO:0000256" key="1">
    <source>
        <dbReference type="ARBA" id="ARBA00022553"/>
    </source>
</evidence>
<feature type="modified residue" description="4-aspartylphosphate" evidence="5">
    <location>
        <position position="54"/>
    </location>
</feature>
<dbReference type="PANTHER" id="PTHR43214">
    <property type="entry name" value="TWO-COMPONENT RESPONSE REGULATOR"/>
    <property type="match status" value="1"/>
</dbReference>
<dbReference type="InterPro" id="IPR058245">
    <property type="entry name" value="NreC/VraR/RcsB-like_REC"/>
</dbReference>
<dbReference type="PROSITE" id="PS50043">
    <property type="entry name" value="HTH_LUXR_2"/>
    <property type="match status" value="1"/>
</dbReference>
<feature type="domain" description="Response regulatory" evidence="7">
    <location>
        <begin position="3"/>
        <end position="126"/>
    </location>
</feature>
<dbReference type="SMART" id="SM00448">
    <property type="entry name" value="REC"/>
    <property type="match status" value="1"/>
</dbReference>
<dbReference type="PANTHER" id="PTHR43214:SF24">
    <property type="entry name" value="TRANSCRIPTIONAL REGULATORY PROTEIN NARL-RELATED"/>
    <property type="match status" value="1"/>
</dbReference>
<dbReference type="PROSITE" id="PS00622">
    <property type="entry name" value="HTH_LUXR_1"/>
    <property type="match status" value="1"/>
</dbReference>
<accession>A0A2W5CYZ4</accession>
<keyword evidence="2" id="KW-0805">Transcription regulation</keyword>
<sequence>MITVGLVDDQQLVRAGFAMVLDSQDDISVAWEAADGAEACELAAAQPVDMILMDVQMPTMDGIAATRRILNELAPTGPAGEPTRVVVLTTFDSDNYVLGAVTAGASGFLLKDADPEELINAVRTVGESTAVISPAATAKLIQRLRADGAAVSPAEPKSVPAPGVQAENPAATELAVTRQGTPDAEDDLGLVDPLTPREREILCLIAMGESNQEIAEKLFISLPTVKTHVGRVLMKTGSRDRVHAVLFALKHHLVDPEELLTAEG</sequence>
<dbReference type="InterPro" id="IPR016032">
    <property type="entry name" value="Sig_transdc_resp-reg_C-effctor"/>
</dbReference>
<dbReference type="InterPro" id="IPR000792">
    <property type="entry name" value="Tscrpt_reg_LuxR_C"/>
</dbReference>
<evidence type="ECO:0000313" key="9">
    <source>
        <dbReference type="Proteomes" id="UP000249451"/>
    </source>
</evidence>
<dbReference type="InterPro" id="IPR011006">
    <property type="entry name" value="CheY-like_superfamily"/>
</dbReference>
<proteinExistence type="predicted"/>
<dbReference type="InterPro" id="IPR039420">
    <property type="entry name" value="WalR-like"/>
</dbReference>